<feature type="transmembrane region" description="Helical" evidence="7">
    <location>
        <begin position="19"/>
        <end position="36"/>
    </location>
</feature>
<evidence type="ECO:0000259" key="8">
    <source>
        <dbReference type="PROSITE" id="PS50928"/>
    </source>
</evidence>
<dbReference type="Gene3D" id="1.10.3720.10">
    <property type="entry name" value="MetI-like"/>
    <property type="match status" value="1"/>
</dbReference>
<evidence type="ECO:0000256" key="4">
    <source>
        <dbReference type="ARBA" id="ARBA00022692"/>
    </source>
</evidence>
<evidence type="ECO:0000256" key="1">
    <source>
        <dbReference type="ARBA" id="ARBA00004651"/>
    </source>
</evidence>
<evidence type="ECO:0000313" key="9">
    <source>
        <dbReference type="EMBL" id="HHM44708.1"/>
    </source>
</evidence>
<dbReference type="InterPro" id="IPR000515">
    <property type="entry name" value="MetI-like"/>
</dbReference>
<gene>
    <name evidence="9" type="ORF">ENM31_05380</name>
</gene>
<evidence type="ECO:0000256" key="2">
    <source>
        <dbReference type="ARBA" id="ARBA00022448"/>
    </source>
</evidence>
<feature type="transmembrane region" description="Helical" evidence="7">
    <location>
        <begin position="190"/>
        <end position="212"/>
    </location>
</feature>
<dbReference type="EMBL" id="DRXH01000184">
    <property type="protein sequence ID" value="HHM44708.1"/>
    <property type="molecule type" value="Genomic_DNA"/>
</dbReference>
<dbReference type="InterPro" id="IPR035906">
    <property type="entry name" value="MetI-like_sf"/>
</dbReference>
<feature type="transmembrane region" description="Helical" evidence="7">
    <location>
        <begin position="137"/>
        <end position="159"/>
    </location>
</feature>
<feature type="transmembrane region" description="Helical" evidence="7">
    <location>
        <begin position="232"/>
        <end position="258"/>
    </location>
</feature>
<evidence type="ECO:0000256" key="6">
    <source>
        <dbReference type="ARBA" id="ARBA00023136"/>
    </source>
</evidence>
<feature type="transmembrane region" description="Helical" evidence="7">
    <location>
        <begin position="109"/>
        <end position="131"/>
    </location>
</feature>
<evidence type="ECO:0000256" key="3">
    <source>
        <dbReference type="ARBA" id="ARBA00022475"/>
    </source>
</evidence>
<comment type="caution">
    <text evidence="9">The sequence shown here is derived from an EMBL/GenBank/DDBJ whole genome shotgun (WGS) entry which is preliminary data.</text>
</comment>
<evidence type="ECO:0000256" key="5">
    <source>
        <dbReference type="ARBA" id="ARBA00022989"/>
    </source>
</evidence>
<evidence type="ECO:0000256" key="7">
    <source>
        <dbReference type="RuleBase" id="RU363032"/>
    </source>
</evidence>
<feature type="transmembrane region" description="Helical" evidence="7">
    <location>
        <begin position="79"/>
        <end position="97"/>
    </location>
</feature>
<dbReference type="GO" id="GO:0055085">
    <property type="term" value="P:transmembrane transport"/>
    <property type="evidence" value="ECO:0007669"/>
    <property type="project" value="InterPro"/>
</dbReference>
<accession>A0A7J3VUS1</accession>
<dbReference type="Pfam" id="PF00528">
    <property type="entry name" value="BPD_transp_1"/>
    <property type="match status" value="1"/>
</dbReference>
<comment type="similarity">
    <text evidence="7">Belongs to the binding-protein-dependent transport system permease family.</text>
</comment>
<dbReference type="CDD" id="cd06261">
    <property type="entry name" value="TM_PBP2"/>
    <property type="match status" value="1"/>
</dbReference>
<keyword evidence="2 7" id="KW-0813">Transport</keyword>
<proteinExistence type="inferred from homology"/>
<keyword evidence="4 7" id="KW-0812">Transmembrane</keyword>
<dbReference type="PANTHER" id="PTHR30151:SF20">
    <property type="entry name" value="ABC TRANSPORTER PERMEASE PROTEIN HI_0355-RELATED"/>
    <property type="match status" value="1"/>
</dbReference>
<name>A0A7J3VUS1_CALS0</name>
<dbReference type="SUPFAM" id="SSF161098">
    <property type="entry name" value="MetI-like"/>
    <property type="match status" value="1"/>
</dbReference>
<dbReference type="GO" id="GO:0005886">
    <property type="term" value="C:plasma membrane"/>
    <property type="evidence" value="ECO:0007669"/>
    <property type="project" value="UniProtKB-SubCell"/>
</dbReference>
<organism evidence="9">
    <name type="scientific">Caldiarchaeum subterraneum</name>
    <dbReference type="NCBI Taxonomy" id="311458"/>
    <lineage>
        <taxon>Archaea</taxon>
        <taxon>Nitrososphaerota</taxon>
        <taxon>Candidatus Caldarchaeales</taxon>
        <taxon>Candidatus Caldarchaeaceae</taxon>
        <taxon>Candidatus Caldarchaeum</taxon>
    </lineage>
</organism>
<keyword evidence="3" id="KW-1003">Cell membrane</keyword>
<feature type="domain" description="ABC transmembrane type-1" evidence="8">
    <location>
        <begin position="71"/>
        <end position="251"/>
    </location>
</feature>
<comment type="subcellular location">
    <subcellularLocation>
        <location evidence="1 7">Cell membrane</location>
        <topology evidence="1 7">Multi-pass membrane protein</topology>
    </subcellularLocation>
</comment>
<sequence length="269" mass="29677">MPSGKSVSGTTTLVSARGILRYVPSAIILVMFFFLWEASVAAFNIPSFLIPAPSSIFAELLGTRVNWLEHTLFTTYETLAGFALAAVVGIATGYVIVHFRTISNIIYPYILAAQIVPKVAVAPLFFIWFGFGETPKILLSFLIAYFPIVIDTVVGLRAADPDLLDYMKLIDARPHQVFFHVKWPNALPHIFGSFKVAMTLAIIGAVIGEFVGAQKGLGYMIVLAQQHFTTSIIFASLILLVVLGSLLYLAIELAEFLVTPWYRKMKRLS</sequence>
<keyword evidence="6 7" id="KW-0472">Membrane</keyword>
<dbReference type="AlphaFoldDB" id="A0A7J3VUS1"/>
<keyword evidence="5 7" id="KW-1133">Transmembrane helix</keyword>
<dbReference type="PROSITE" id="PS50928">
    <property type="entry name" value="ABC_TM1"/>
    <property type="match status" value="1"/>
</dbReference>
<dbReference type="PANTHER" id="PTHR30151">
    <property type="entry name" value="ALKANE SULFONATE ABC TRANSPORTER-RELATED, MEMBRANE SUBUNIT"/>
    <property type="match status" value="1"/>
</dbReference>
<protein>
    <submittedName>
        <fullName evidence="9">ABC transporter permease</fullName>
    </submittedName>
</protein>
<reference evidence="9" key="1">
    <citation type="journal article" date="2020" name="mSystems">
        <title>Genome- and Community-Level Interaction Insights into Carbon Utilization and Element Cycling Functions of Hydrothermarchaeota in Hydrothermal Sediment.</title>
        <authorList>
            <person name="Zhou Z."/>
            <person name="Liu Y."/>
            <person name="Xu W."/>
            <person name="Pan J."/>
            <person name="Luo Z.H."/>
            <person name="Li M."/>
        </authorList>
    </citation>
    <scope>NUCLEOTIDE SEQUENCE [LARGE SCALE GENOMIC DNA]</scope>
    <source>
        <strain evidence="9">SpSt-1074</strain>
    </source>
</reference>